<accession>M1I7W2</accession>
<evidence type="ECO:0000313" key="4">
    <source>
        <dbReference type="Proteomes" id="UP000011281"/>
    </source>
</evidence>
<feature type="coiled-coil region" evidence="1">
    <location>
        <begin position="66"/>
        <end position="133"/>
    </location>
</feature>
<dbReference type="Proteomes" id="UP000011281">
    <property type="component" value="Chromosome"/>
</dbReference>
<dbReference type="PATRIC" id="fig|1028566.6.peg.2090"/>
<proteinExistence type="predicted"/>
<name>M1I7W2_9CREN</name>
<dbReference type="HOGENOM" id="CLU_064028_0_0_2"/>
<keyword evidence="1" id="KW-0175">Coiled coil</keyword>
<dbReference type="InterPro" id="IPR011335">
    <property type="entry name" value="Restrct_endonuc-II-like"/>
</dbReference>
<dbReference type="AlphaFoldDB" id="M1I7W2"/>
<reference evidence="3 4" key="1">
    <citation type="journal article" date="2012" name="ISME J.">
        <title>Genomic evidence of rapid, global-scale gene flow in a Sulfolobus species.</title>
        <authorList>
            <person name="Mao D."/>
            <person name="Grogan D."/>
        </authorList>
    </citation>
    <scope>NUCLEOTIDE SEQUENCE [LARGE SCALE GENOMIC DNA]</scope>
    <source>
        <strain evidence="3 4">N8</strain>
    </source>
</reference>
<protein>
    <submittedName>
        <fullName evidence="3">DNA repair ATPase</fullName>
    </submittedName>
</protein>
<organism evidence="4">
    <name type="scientific">Sulfolobus acidocaldarius N8</name>
    <dbReference type="NCBI Taxonomy" id="1028566"/>
    <lineage>
        <taxon>Archaea</taxon>
        <taxon>Thermoproteota</taxon>
        <taxon>Thermoprotei</taxon>
        <taxon>Sulfolobales</taxon>
        <taxon>Sulfolobaceae</taxon>
        <taxon>Sulfolobus</taxon>
    </lineage>
</organism>
<evidence type="ECO:0000313" key="3">
    <source>
        <dbReference type="EMBL" id="AGE72028.1"/>
    </source>
</evidence>
<evidence type="ECO:0000259" key="2">
    <source>
        <dbReference type="Pfam" id="PF26618"/>
    </source>
</evidence>
<sequence length="270" mass="32465">MRFYLVSTEEIYVKLKSDREFIQRIAEVVLETVVVKKLDEFERQSRFINDNLVLIWEKLAENDIKFNKIHEELVKLRQEMNDMRKDFNSEIIKLRQEMNDMRKDFNSEIIKLRQEMNDMRKDFNSEIIKLRQEMNDNYKQIARFVENLTTSIEDDAQYYLQWLIEKKLGYKAEITRLEIDNVVEIDIFSQFGNYLLIGEVKSRANKSVYMELMRKVEKLKTVKPELFKDKKVILVIFSLSVTKDLLDLCKENKVYLTTGSRDLTKLEEII</sequence>
<dbReference type="KEGG" id="sacn:SacN8_10390"/>
<gene>
    <name evidence="3" type="ORF">SacN8_10390</name>
</gene>
<dbReference type="EMBL" id="CP002817">
    <property type="protein sequence ID" value="AGE72028.1"/>
    <property type="molecule type" value="Genomic_DNA"/>
</dbReference>
<dbReference type="InterPro" id="IPR058509">
    <property type="entry name" value="DUF8196"/>
</dbReference>
<dbReference type="SUPFAM" id="SSF52980">
    <property type="entry name" value="Restriction endonuclease-like"/>
    <property type="match status" value="1"/>
</dbReference>
<evidence type="ECO:0000256" key="1">
    <source>
        <dbReference type="SAM" id="Coils"/>
    </source>
</evidence>
<dbReference type="Pfam" id="PF26618">
    <property type="entry name" value="DUF8196"/>
    <property type="match status" value="1"/>
</dbReference>
<feature type="domain" description="DUF8196" evidence="2">
    <location>
        <begin position="154"/>
        <end position="266"/>
    </location>
</feature>